<comment type="caution">
    <text evidence="1">The sequence shown here is derived from an EMBL/GenBank/DDBJ whole genome shotgun (WGS) entry which is preliminary data.</text>
</comment>
<dbReference type="Proteomes" id="UP000787156">
    <property type="component" value="Unassembled WGS sequence"/>
</dbReference>
<protein>
    <submittedName>
        <fullName evidence="1">Uncharacterized protein</fullName>
    </submittedName>
</protein>
<reference evidence="1" key="2">
    <citation type="submission" date="2021-09" db="EMBL/GenBank/DDBJ databases">
        <authorList>
            <person name="Gilroy R."/>
        </authorList>
    </citation>
    <scope>NUCLEOTIDE SEQUENCE</scope>
    <source>
        <strain evidence="1">CHK135-1449</strain>
    </source>
</reference>
<dbReference type="AlphaFoldDB" id="A0A9D2ZZH2"/>
<evidence type="ECO:0000313" key="1">
    <source>
        <dbReference type="EMBL" id="HJF28846.1"/>
    </source>
</evidence>
<organism evidence="1 2">
    <name type="scientific">Acinetobacter lwoffii</name>
    <dbReference type="NCBI Taxonomy" id="28090"/>
    <lineage>
        <taxon>Bacteria</taxon>
        <taxon>Pseudomonadati</taxon>
        <taxon>Pseudomonadota</taxon>
        <taxon>Gammaproteobacteria</taxon>
        <taxon>Moraxellales</taxon>
        <taxon>Moraxellaceae</taxon>
        <taxon>Acinetobacter</taxon>
    </lineage>
</organism>
<gene>
    <name evidence="1" type="ORF">K8V79_11555</name>
</gene>
<evidence type="ECO:0000313" key="2">
    <source>
        <dbReference type="Proteomes" id="UP000787156"/>
    </source>
</evidence>
<proteinExistence type="predicted"/>
<reference evidence="1" key="1">
    <citation type="journal article" date="2021" name="PeerJ">
        <title>Extensive microbial diversity within the chicken gut microbiome revealed by metagenomics and culture.</title>
        <authorList>
            <person name="Gilroy R."/>
            <person name="Ravi A."/>
            <person name="Getino M."/>
            <person name="Pursley I."/>
            <person name="Horton D.L."/>
            <person name="Alikhan N.F."/>
            <person name="Baker D."/>
            <person name="Gharbi K."/>
            <person name="Hall N."/>
            <person name="Watson M."/>
            <person name="Adriaenssens E.M."/>
            <person name="Foster-Nyarko E."/>
            <person name="Jarju S."/>
            <person name="Secka A."/>
            <person name="Antonio M."/>
            <person name="Oren A."/>
            <person name="Chaudhuri R.R."/>
            <person name="La Ragione R."/>
            <person name="Hildebrand F."/>
            <person name="Pallen M.J."/>
        </authorList>
    </citation>
    <scope>NUCLEOTIDE SEQUENCE</scope>
    <source>
        <strain evidence="1">CHK135-1449</strain>
    </source>
</reference>
<accession>A0A9D2ZZH2</accession>
<name>A0A9D2ZZH2_ACILW</name>
<sequence>MNTLTIPQIFAQWSFYQEHYLDIIQDSSQYFTPVTGAEICLWPLANQQLYLGDLLQLWFSEKWLAKKEPQFSFEIFLHVPEVSQKDLYIYAISGNFLTGSNQSKVWQAPTGQTQELSLAHISKHYFEYRALTRPKSVKLADRLGTL</sequence>
<dbReference type="EMBL" id="DYWX01000124">
    <property type="protein sequence ID" value="HJF28846.1"/>
    <property type="molecule type" value="Genomic_DNA"/>
</dbReference>